<reference evidence="2" key="1">
    <citation type="submission" date="2021-01" db="EMBL/GenBank/DDBJ databases">
        <authorList>
            <consortium name="Genoscope - CEA"/>
            <person name="William W."/>
        </authorList>
    </citation>
    <scope>NUCLEOTIDE SEQUENCE</scope>
</reference>
<feature type="region of interest" description="Disordered" evidence="1">
    <location>
        <begin position="1"/>
        <end position="24"/>
    </location>
</feature>
<dbReference type="AlphaFoldDB" id="A0A816JG16"/>
<accession>A0A816JG16</accession>
<gene>
    <name evidence="2" type="ORF">DARMORV10_C04P23480.1</name>
</gene>
<evidence type="ECO:0000256" key="1">
    <source>
        <dbReference type="SAM" id="MobiDB-lite"/>
    </source>
</evidence>
<evidence type="ECO:0000313" key="2">
    <source>
        <dbReference type="EMBL" id="CAF1832457.1"/>
    </source>
</evidence>
<organism evidence="2">
    <name type="scientific">Brassica napus</name>
    <name type="common">Rape</name>
    <dbReference type="NCBI Taxonomy" id="3708"/>
    <lineage>
        <taxon>Eukaryota</taxon>
        <taxon>Viridiplantae</taxon>
        <taxon>Streptophyta</taxon>
        <taxon>Embryophyta</taxon>
        <taxon>Tracheophyta</taxon>
        <taxon>Spermatophyta</taxon>
        <taxon>Magnoliopsida</taxon>
        <taxon>eudicotyledons</taxon>
        <taxon>Gunneridae</taxon>
        <taxon>Pentapetalae</taxon>
        <taxon>rosids</taxon>
        <taxon>malvids</taxon>
        <taxon>Brassicales</taxon>
        <taxon>Brassicaceae</taxon>
        <taxon>Brassiceae</taxon>
        <taxon>Brassica</taxon>
    </lineage>
</organism>
<dbReference type="Proteomes" id="UP001295469">
    <property type="component" value="Chromosome C04"/>
</dbReference>
<feature type="non-terminal residue" evidence="2">
    <location>
        <position position="1"/>
    </location>
</feature>
<name>A0A816JG16_BRANA</name>
<sequence>KLFVNSDRKSSQSSREPQIELQEQSRRCITRTGQFLGK</sequence>
<proteinExistence type="predicted"/>
<protein>
    <submittedName>
        <fullName evidence="2">(rape) hypothetical protein</fullName>
    </submittedName>
</protein>
<dbReference type="EMBL" id="HG994368">
    <property type="protein sequence ID" value="CAF1832457.1"/>
    <property type="molecule type" value="Genomic_DNA"/>
</dbReference>
<feature type="compositionally biased region" description="Basic and acidic residues" evidence="1">
    <location>
        <begin position="1"/>
        <end position="10"/>
    </location>
</feature>